<keyword evidence="4 9" id="KW-0560">Oxidoreductase</keyword>
<evidence type="ECO:0000256" key="2">
    <source>
        <dbReference type="ARBA" id="ARBA00022516"/>
    </source>
</evidence>
<dbReference type="InterPro" id="IPR010758">
    <property type="entry name" value="Trans-2-enoyl-CoA_reductase"/>
</dbReference>
<evidence type="ECO:0000256" key="9">
    <source>
        <dbReference type="HAMAP-Rule" id="MF_01838"/>
    </source>
</evidence>
<dbReference type="HAMAP" id="MF_01838">
    <property type="entry name" value="FabV_reductase"/>
    <property type="match status" value="1"/>
</dbReference>
<dbReference type="InterPro" id="IPR036291">
    <property type="entry name" value="NAD(P)-bd_dom_sf"/>
</dbReference>
<sequence length="388" mass="43493">MVISPRVKGFICITAHPDGCRENVRRQMEYVEKNGKMENSPKNVLIIGASTGYGLASRIALAFGGGANTLGIMFEKSATATRTATPGYYNTEAFEAFAREKGLYAETINGDAFSVECKETTIQKIREDLGKVDMVIYSLAAPRRTTPDGHTYTSVLKPVGEPFTNLSWNAKDNSLTTVTLEPATEEEVAATVKVMGGEDWMDWIEALHAADVLSEDAVTVAYSYIGPELTYPIYKDGTIGMAKKNLKECSDRMNEKYQGQGIRSYVSVNKAVVTQASAAIPVVPLYFMILYKVMKEKHLHEGCIEQMDRLFRQKLSGAHVEQDGEGYIRMDDWELREDVQSAVMEAWSRITETELSEIADVDGYWEDFYHMFGFRFENVDYDRDVPLV</sequence>
<dbReference type="PANTHER" id="PTHR37480">
    <property type="entry name" value="ENOYL-[ACYL-CARRIER-PROTEIN] REDUCTASE [NADH]"/>
    <property type="match status" value="1"/>
</dbReference>
<feature type="binding site" evidence="9">
    <location>
        <position position="243"/>
    </location>
    <ligand>
        <name>NAD(+)</name>
        <dbReference type="ChEBI" id="CHEBI:57540"/>
    </ligand>
</feature>
<feature type="binding site" evidence="9">
    <location>
        <begin position="48"/>
        <end position="53"/>
    </location>
    <ligand>
        <name>NAD(+)</name>
        <dbReference type="ChEBI" id="CHEBI:57540"/>
    </ligand>
</feature>
<evidence type="ECO:0000259" key="12">
    <source>
        <dbReference type="Pfam" id="PF12242"/>
    </source>
</evidence>
<feature type="binding site" evidence="9">
    <location>
        <position position="224"/>
    </location>
    <ligand>
        <name>substrate</name>
    </ligand>
</feature>
<comment type="catalytic activity">
    <reaction evidence="8 9">
        <text>a 2,3-saturated acyl-CoA + NAD(+) = a (2E)-enoyl-CoA + NADH + H(+)</text>
        <dbReference type="Rhea" id="RHEA:18177"/>
        <dbReference type="ChEBI" id="CHEBI:15378"/>
        <dbReference type="ChEBI" id="CHEBI:57540"/>
        <dbReference type="ChEBI" id="CHEBI:57945"/>
        <dbReference type="ChEBI" id="CHEBI:58856"/>
        <dbReference type="ChEBI" id="CHEBI:65111"/>
        <dbReference type="EC" id="1.3.1.44"/>
    </reaction>
</comment>
<protein>
    <recommendedName>
        <fullName evidence="9">Trans-2-enoyl-CoA reductase [NADH]</fullName>
        <shortName evidence="9">TER</shortName>
        <ecNumber evidence="9">1.3.1.44</ecNumber>
    </recommendedName>
</protein>
<evidence type="ECO:0000256" key="5">
    <source>
        <dbReference type="ARBA" id="ARBA00023027"/>
    </source>
</evidence>
<evidence type="ECO:0000256" key="6">
    <source>
        <dbReference type="ARBA" id="ARBA00023098"/>
    </source>
</evidence>
<dbReference type="GO" id="GO:0051287">
    <property type="term" value="F:NAD binding"/>
    <property type="evidence" value="ECO:0007669"/>
    <property type="project" value="UniProtKB-UniRule"/>
</dbReference>
<dbReference type="GO" id="GO:0004318">
    <property type="term" value="F:enoyl-[acyl-carrier-protein] reductase (NADH) activity"/>
    <property type="evidence" value="ECO:0007669"/>
    <property type="project" value="TreeGrafter"/>
</dbReference>
<feature type="active site" description="Proton donor" evidence="9">
    <location>
        <position position="234"/>
    </location>
</feature>
<comment type="function">
    <text evidence="9">Involved in the fatty acid synthesis (FAS II). Catalyzes the reduction of a carbon-carbon double bond in an enoyl moiety that is covalently linked to a coenzyme A (CoA).</text>
</comment>
<feature type="domain" description="Trans-2-enoyl-CoA reductase catalytic" evidence="11">
    <location>
        <begin position="82"/>
        <end position="315"/>
    </location>
</feature>
<evidence type="ECO:0000256" key="3">
    <source>
        <dbReference type="ARBA" id="ARBA00022832"/>
    </source>
</evidence>
<dbReference type="EC" id="1.3.1.44" evidence="9"/>
<dbReference type="NCBIfam" id="NF010177">
    <property type="entry name" value="PRK13656.1"/>
    <property type="match status" value="1"/>
</dbReference>
<dbReference type="Pfam" id="PF07055">
    <property type="entry name" value="Eno-Rase_FAD_bd"/>
    <property type="match status" value="1"/>
</dbReference>
<feature type="site" description="Plays an important role in discriminating NADH against NADPH" evidence="9">
    <location>
        <position position="75"/>
    </location>
</feature>
<evidence type="ECO:0000256" key="1">
    <source>
        <dbReference type="ARBA" id="ARBA00011245"/>
    </source>
</evidence>
<comment type="similarity">
    <text evidence="9">Belongs to the TER reductase family.</text>
</comment>
<dbReference type="Proteomes" id="UP000886890">
    <property type="component" value="Unassembled WGS sequence"/>
</dbReference>
<dbReference type="GO" id="GO:0006633">
    <property type="term" value="P:fatty acid biosynthetic process"/>
    <property type="evidence" value="ECO:0007669"/>
    <property type="project" value="UniProtKB-UniRule"/>
</dbReference>
<gene>
    <name evidence="9" type="primary">fabV</name>
    <name evidence="13" type="ORF">H9734_09360</name>
</gene>
<feature type="binding site" evidence="9">
    <location>
        <begin position="139"/>
        <end position="140"/>
    </location>
    <ligand>
        <name>NAD(+)</name>
        <dbReference type="ChEBI" id="CHEBI:57540"/>
    </ligand>
</feature>
<dbReference type="InterPro" id="IPR024910">
    <property type="entry name" value="Enoyl-CoA_Rdtase_cat_dom"/>
</dbReference>
<evidence type="ECO:0000256" key="8">
    <source>
        <dbReference type="ARBA" id="ARBA00048302"/>
    </source>
</evidence>
<reference evidence="13" key="1">
    <citation type="journal article" date="2021" name="PeerJ">
        <title>Extensive microbial diversity within the chicken gut microbiome revealed by metagenomics and culture.</title>
        <authorList>
            <person name="Gilroy R."/>
            <person name="Ravi A."/>
            <person name="Getino M."/>
            <person name="Pursley I."/>
            <person name="Horton D.L."/>
            <person name="Alikhan N.F."/>
            <person name="Baker D."/>
            <person name="Gharbi K."/>
            <person name="Hall N."/>
            <person name="Watson M."/>
            <person name="Adriaenssens E.M."/>
            <person name="Foster-Nyarko E."/>
            <person name="Jarju S."/>
            <person name="Secka A."/>
            <person name="Antonio M."/>
            <person name="Oren A."/>
            <person name="Chaudhuri R.R."/>
            <person name="La Ragione R."/>
            <person name="Hildebrand F."/>
            <person name="Pallen M.J."/>
        </authorList>
    </citation>
    <scope>NUCLEOTIDE SEQUENCE</scope>
    <source>
        <strain evidence="13">CHK183-1962</strain>
    </source>
</reference>
<dbReference type="InterPro" id="IPR024906">
    <property type="entry name" value="Eno_Rdtase_FAD-bd_dom"/>
</dbReference>
<comment type="caution">
    <text evidence="13">The sequence shown here is derived from an EMBL/GenBank/DDBJ whole genome shotgun (WGS) entry which is preliminary data.</text>
</comment>
<feature type="binding site" evidence="9">
    <location>
        <begin position="272"/>
        <end position="274"/>
    </location>
    <ligand>
        <name>NAD(+)</name>
        <dbReference type="ChEBI" id="CHEBI:57540"/>
    </ligand>
</feature>
<feature type="domain" description="Enoyl reductase FAD binding" evidence="10">
    <location>
        <begin position="323"/>
        <end position="385"/>
    </location>
</feature>
<evidence type="ECO:0000256" key="7">
    <source>
        <dbReference type="ARBA" id="ARBA00023160"/>
    </source>
</evidence>
<feature type="binding site" evidence="9">
    <location>
        <begin position="111"/>
        <end position="112"/>
    </location>
    <ligand>
        <name>NAD(+)</name>
        <dbReference type="ChEBI" id="CHEBI:57540"/>
    </ligand>
</feature>
<dbReference type="AlphaFoldDB" id="A0A9D1XDY0"/>
<keyword evidence="7 9" id="KW-0275">Fatty acid biosynthesis</keyword>
<dbReference type="Gene3D" id="3.40.50.720">
    <property type="entry name" value="NAD(P)-binding Rossmann-like Domain"/>
    <property type="match status" value="1"/>
</dbReference>
<dbReference type="PANTHER" id="PTHR37480:SF1">
    <property type="entry name" value="ENOYL-[ACYL-CARRIER-PROTEIN] REDUCTASE [NADH]"/>
    <property type="match status" value="1"/>
</dbReference>
<comment type="pathway">
    <text evidence="9">Lipid metabolism; fatty acid biosynthesis.</text>
</comment>
<proteinExistence type="inferred from homology"/>
<organism evidence="13 14">
    <name type="scientific">Candidatus Fusicatenibacter merdavium</name>
    <dbReference type="NCBI Taxonomy" id="2838600"/>
    <lineage>
        <taxon>Bacteria</taxon>
        <taxon>Bacillati</taxon>
        <taxon>Bacillota</taxon>
        <taxon>Clostridia</taxon>
        <taxon>Lachnospirales</taxon>
        <taxon>Lachnospiraceae</taxon>
        <taxon>Fusicatenibacter</taxon>
    </lineage>
</organism>
<keyword evidence="3 9" id="KW-0276">Fatty acid metabolism</keyword>
<dbReference type="InterPro" id="IPR050048">
    <property type="entry name" value="FabV-like_NADH_b"/>
</dbReference>
<comment type="subunit">
    <text evidence="1 9">Monomer.</text>
</comment>
<keyword evidence="5 9" id="KW-0520">NAD</keyword>
<dbReference type="SUPFAM" id="SSF51735">
    <property type="entry name" value="NAD(P)-binding Rossmann-fold domains"/>
    <property type="match status" value="1"/>
</dbReference>
<accession>A0A9D1XDY0</accession>
<feature type="domain" description="Trans-2-enoyl-CoA reductase-like NAD(P)H binding" evidence="12">
    <location>
        <begin position="2"/>
        <end position="79"/>
    </location>
</feature>
<dbReference type="EMBL" id="DXEK01000157">
    <property type="protein sequence ID" value="HIX77783.1"/>
    <property type="molecule type" value="Genomic_DNA"/>
</dbReference>
<dbReference type="NCBIfam" id="NF043048">
    <property type="entry name" value="EnoyACPredFabV"/>
    <property type="match status" value="1"/>
</dbReference>
<evidence type="ECO:0000256" key="4">
    <source>
        <dbReference type="ARBA" id="ARBA00023002"/>
    </source>
</evidence>
<evidence type="ECO:0000259" key="10">
    <source>
        <dbReference type="Pfam" id="PF07055"/>
    </source>
</evidence>
<evidence type="ECO:0000313" key="13">
    <source>
        <dbReference type="EMBL" id="HIX77783.1"/>
    </source>
</evidence>
<name>A0A9D1XDY0_9FIRM</name>
<dbReference type="Pfam" id="PF12242">
    <property type="entry name" value="Eno-Rase_NADH_b"/>
    <property type="match status" value="1"/>
</dbReference>
<reference evidence="13" key="2">
    <citation type="submission" date="2021-04" db="EMBL/GenBank/DDBJ databases">
        <authorList>
            <person name="Gilroy R."/>
        </authorList>
    </citation>
    <scope>NUCLEOTIDE SEQUENCE</scope>
    <source>
        <strain evidence="13">CHK183-1962</strain>
    </source>
</reference>
<keyword evidence="2 9" id="KW-0444">Lipid biosynthesis</keyword>
<dbReference type="GO" id="GO:0050343">
    <property type="term" value="F:trans-2-enoyl-CoA reductase (NADH) activity"/>
    <property type="evidence" value="ECO:0007669"/>
    <property type="project" value="UniProtKB-UniRule"/>
</dbReference>
<evidence type="ECO:0000259" key="11">
    <source>
        <dbReference type="Pfam" id="PF12241"/>
    </source>
</evidence>
<evidence type="ECO:0000313" key="14">
    <source>
        <dbReference type="Proteomes" id="UP000886890"/>
    </source>
</evidence>
<keyword evidence="6 9" id="KW-0443">Lipid metabolism</keyword>
<dbReference type="Pfam" id="PF12241">
    <property type="entry name" value="Enoyl_reductase"/>
    <property type="match status" value="1"/>
</dbReference>
<feature type="binding site" evidence="9">
    <location>
        <begin position="74"/>
        <end position="75"/>
    </location>
    <ligand>
        <name>NAD(+)</name>
        <dbReference type="ChEBI" id="CHEBI:57540"/>
    </ligand>
</feature>